<dbReference type="Proteomes" id="UP000000393">
    <property type="component" value="Plasmid pNWAT01"/>
</dbReference>
<accession>D8KCC0</accession>
<feature type="region of interest" description="Disordered" evidence="1">
    <location>
        <begin position="1"/>
        <end position="205"/>
    </location>
</feature>
<feature type="compositionally biased region" description="Basic residues" evidence="1">
    <location>
        <begin position="184"/>
        <end position="195"/>
    </location>
</feature>
<sequence length="205" mass="21971">MTHQTGTGKPQAANTGEPDPPGRTHTRNPKPTATERANTRATRGERTGTNTQAGAGDQPGPPGSARHAHTQPERQTRATTPAPREEGTETKPRDINNPQNRKHPTTRGQDARGTRPKAPGGTPSAHRPGGGGTAAIKKQPGLARPCKGELRQEAESRQARAGIARAPLRGRDSLGTRNTPPANRRGRKLKRRRTRREGARKPADI</sequence>
<feature type="compositionally biased region" description="Polar residues" evidence="1">
    <location>
        <begin position="1"/>
        <end position="14"/>
    </location>
</feature>
<dbReference type="EMBL" id="CP002087">
    <property type="protein sequence ID" value="ADJ29861.1"/>
    <property type="molecule type" value="Genomic_DNA"/>
</dbReference>
<keyword evidence="3" id="KW-1185">Reference proteome</keyword>
<dbReference type="HOGENOM" id="CLU_1336351_0_0_6"/>
<protein>
    <submittedName>
        <fullName evidence="2">Uncharacterized protein</fullName>
    </submittedName>
</protein>
<feature type="compositionally biased region" description="Basic and acidic residues" evidence="1">
    <location>
        <begin position="196"/>
        <end position="205"/>
    </location>
</feature>
<evidence type="ECO:0000313" key="3">
    <source>
        <dbReference type="Proteomes" id="UP000000393"/>
    </source>
</evidence>
<feature type="compositionally biased region" description="Low complexity" evidence="1">
    <location>
        <begin position="32"/>
        <end position="58"/>
    </location>
</feature>
<evidence type="ECO:0000256" key="1">
    <source>
        <dbReference type="SAM" id="MobiDB-lite"/>
    </source>
</evidence>
<proteinExistence type="predicted"/>
<reference evidence="3" key="1">
    <citation type="submission" date="2010-06" db="EMBL/GenBank/DDBJ databases">
        <title>Complete sequence of plasmid1 of Nitrosococcus watsoni C-113.</title>
        <authorList>
            <person name="Lucas S."/>
            <person name="Copeland A."/>
            <person name="Lapidus A."/>
            <person name="Cheng J.-F."/>
            <person name="Bruce D."/>
            <person name="Goodwin L."/>
            <person name="Pitluck S."/>
            <person name="Malfatti S.A."/>
            <person name="Chain P.S.G."/>
            <person name="Land M."/>
            <person name="Hauser L."/>
            <person name="Kyrpides N."/>
            <person name="Ivanova N."/>
            <person name="Cambell M.A."/>
            <person name="Heidelberg J.F."/>
            <person name="Klotz M.G."/>
            <person name="Woyke T."/>
        </authorList>
    </citation>
    <scope>NUCLEOTIDE SEQUENCE [LARGE SCALE GENOMIC DNA]</scope>
    <source>
        <strain evidence="3">C-113</strain>
        <plasmid evidence="3">pNWAT01</plasmid>
    </source>
</reference>
<feature type="compositionally biased region" description="Basic and acidic residues" evidence="1">
    <location>
        <begin position="83"/>
        <end position="94"/>
    </location>
</feature>
<dbReference type="AlphaFoldDB" id="D8KCC0"/>
<dbReference type="RefSeq" id="WP_013221921.1">
    <property type="nucleotide sequence ID" value="NC_014316.1"/>
</dbReference>
<organism evidence="2 3">
    <name type="scientific">Nitrosococcus watsoni (strain C-113)</name>
    <dbReference type="NCBI Taxonomy" id="105559"/>
    <lineage>
        <taxon>Bacteria</taxon>
        <taxon>Pseudomonadati</taxon>
        <taxon>Pseudomonadota</taxon>
        <taxon>Gammaproteobacteria</taxon>
        <taxon>Chromatiales</taxon>
        <taxon>Chromatiaceae</taxon>
        <taxon>Nitrosococcus</taxon>
    </lineage>
</organism>
<gene>
    <name evidence="2" type="ordered locus">Nwat_3144</name>
</gene>
<evidence type="ECO:0000313" key="2">
    <source>
        <dbReference type="EMBL" id="ADJ29861.1"/>
    </source>
</evidence>
<feature type="compositionally biased region" description="Basic and acidic residues" evidence="1">
    <location>
        <begin position="146"/>
        <end position="158"/>
    </location>
</feature>
<keyword evidence="2" id="KW-0614">Plasmid</keyword>
<geneLocation type="plasmid" evidence="2 3">
    <name>pNWAT01</name>
</geneLocation>
<name>D8KCC0_NITWC</name>
<dbReference type="KEGG" id="nwa:Nwat_3144"/>